<dbReference type="Gene3D" id="1.20.120.530">
    <property type="entry name" value="GntR ligand-binding domain-like"/>
    <property type="match status" value="1"/>
</dbReference>
<dbReference type="InterPro" id="IPR036388">
    <property type="entry name" value="WH-like_DNA-bd_sf"/>
</dbReference>
<evidence type="ECO:0000256" key="2">
    <source>
        <dbReference type="ARBA" id="ARBA00023125"/>
    </source>
</evidence>
<dbReference type="InterPro" id="IPR036390">
    <property type="entry name" value="WH_DNA-bd_sf"/>
</dbReference>
<keyword evidence="1" id="KW-0805">Transcription regulation</keyword>
<evidence type="ECO:0000313" key="8">
    <source>
        <dbReference type="Proteomes" id="UP001299608"/>
    </source>
</evidence>
<protein>
    <submittedName>
        <fullName evidence="5">GntR family transcriptional regulator</fullName>
    </submittedName>
</protein>
<dbReference type="Proteomes" id="UP000669239">
    <property type="component" value="Unassembled WGS sequence"/>
</dbReference>
<proteinExistence type="predicted"/>
<dbReference type="InterPro" id="IPR000524">
    <property type="entry name" value="Tscrpt_reg_HTH_GntR"/>
</dbReference>
<evidence type="ECO:0000313" key="7">
    <source>
        <dbReference type="Proteomes" id="UP000669239"/>
    </source>
</evidence>
<name>A0AAW5BRK7_9FIRM</name>
<keyword evidence="2" id="KW-0238">DNA-binding</keyword>
<dbReference type="GeneID" id="97204064"/>
<evidence type="ECO:0000313" key="5">
    <source>
        <dbReference type="EMBL" id="MCG4743831.1"/>
    </source>
</evidence>
<evidence type="ECO:0000256" key="3">
    <source>
        <dbReference type="ARBA" id="ARBA00023163"/>
    </source>
</evidence>
<dbReference type="RefSeq" id="WP_117556944.1">
    <property type="nucleotide sequence ID" value="NZ_BAABZL010000001.1"/>
</dbReference>
<dbReference type="Pfam" id="PF07729">
    <property type="entry name" value="FCD"/>
    <property type="match status" value="1"/>
</dbReference>
<dbReference type="EMBL" id="JAKNGE010000001">
    <property type="protein sequence ID" value="MCG4743831.1"/>
    <property type="molecule type" value="Genomic_DNA"/>
</dbReference>
<reference evidence="6 7" key="1">
    <citation type="journal article" date="2020" name="Cell Host Microbe">
        <title>Functional and Genomic Variation between Human-Derived Isolates of Lachnospiraceae Reveals Inter- and Intra-Species Diversity.</title>
        <authorList>
            <person name="Sorbara M.T."/>
            <person name="Littmann E.R."/>
            <person name="Fontana E."/>
            <person name="Moody T.U."/>
            <person name="Kohout C.E."/>
            <person name="Gjonbalaj M."/>
            <person name="Eaton V."/>
            <person name="Seok R."/>
            <person name="Leiner I.M."/>
            <person name="Pamer E.G."/>
        </authorList>
    </citation>
    <scope>NUCLEOTIDE SEQUENCE [LARGE SCALE GENOMIC DNA]</scope>
    <source>
        <strain evidence="6 7">MSK.1.17</strain>
    </source>
</reference>
<keyword evidence="7" id="KW-1185">Reference proteome</keyword>
<dbReference type="Gene3D" id="1.10.10.10">
    <property type="entry name" value="Winged helix-like DNA-binding domain superfamily/Winged helix DNA-binding domain"/>
    <property type="match status" value="1"/>
</dbReference>
<sequence>MDLKKTLSEQIYEILRNDIVTQAIPCGSKLTLKILQERFHVSSTPIREALTRLAEEQLASYYSNIGVSVVSLDETDVREIYQFMGDLDSLAVNYASLCPDQKPILRELAGNLAGMDACALSSPDWQDYSDRFHLIFYDYCQNSRLVHSAERMRSQMSILAYQYEKQAPKQDLISKEHHMIFALYEAGQYGKAVAMMKEHLGHSLEFAMEICRNQPD</sequence>
<dbReference type="Pfam" id="PF00392">
    <property type="entry name" value="GntR"/>
    <property type="match status" value="1"/>
</dbReference>
<dbReference type="PROSITE" id="PS50949">
    <property type="entry name" value="HTH_GNTR"/>
    <property type="match status" value="1"/>
</dbReference>
<dbReference type="SMART" id="SM00345">
    <property type="entry name" value="HTH_GNTR"/>
    <property type="match status" value="1"/>
</dbReference>
<evidence type="ECO:0000256" key="1">
    <source>
        <dbReference type="ARBA" id="ARBA00023015"/>
    </source>
</evidence>
<dbReference type="AlphaFoldDB" id="A0AAW5BRK7"/>
<dbReference type="Proteomes" id="UP001299608">
    <property type="component" value="Unassembled WGS sequence"/>
</dbReference>
<reference evidence="6" key="2">
    <citation type="submission" date="2020-02" db="EMBL/GenBank/DDBJ databases">
        <authorList>
            <person name="Littmann E."/>
            <person name="Sorbara M."/>
        </authorList>
    </citation>
    <scope>NUCLEOTIDE SEQUENCE</scope>
    <source>
        <strain evidence="6">MSK.1.17</strain>
    </source>
</reference>
<dbReference type="InterPro" id="IPR008920">
    <property type="entry name" value="TF_FadR/GntR_C"/>
</dbReference>
<dbReference type="SUPFAM" id="SSF48008">
    <property type="entry name" value="GntR ligand-binding domain-like"/>
    <property type="match status" value="1"/>
</dbReference>
<dbReference type="EMBL" id="JAAITT010000021">
    <property type="protein sequence ID" value="NSJ50063.1"/>
    <property type="molecule type" value="Genomic_DNA"/>
</dbReference>
<gene>
    <name evidence="6" type="ORF">G5B36_15335</name>
    <name evidence="5" type="ORF">L0N08_00220</name>
</gene>
<dbReference type="GO" id="GO:0003700">
    <property type="term" value="F:DNA-binding transcription factor activity"/>
    <property type="evidence" value="ECO:0007669"/>
    <property type="project" value="InterPro"/>
</dbReference>
<dbReference type="SMART" id="SM00895">
    <property type="entry name" value="FCD"/>
    <property type="match status" value="1"/>
</dbReference>
<dbReference type="GO" id="GO:0003677">
    <property type="term" value="F:DNA binding"/>
    <property type="evidence" value="ECO:0007669"/>
    <property type="project" value="UniProtKB-KW"/>
</dbReference>
<dbReference type="InterPro" id="IPR011711">
    <property type="entry name" value="GntR_C"/>
</dbReference>
<dbReference type="SUPFAM" id="SSF46785">
    <property type="entry name" value="Winged helix' DNA-binding domain"/>
    <property type="match status" value="1"/>
</dbReference>
<keyword evidence="3" id="KW-0804">Transcription</keyword>
<organism evidence="5 8">
    <name type="scientific">Enterocloster aldenensis</name>
    <dbReference type="NCBI Taxonomy" id="358742"/>
    <lineage>
        <taxon>Bacteria</taxon>
        <taxon>Bacillati</taxon>
        <taxon>Bacillota</taxon>
        <taxon>Clostridia</taxon>
        <taxon>Lachnospirales</taxon>
        <taxon>Lachnospiraceae</taxon>
        <taxon>Enterocloster</taxon>
    </lineage>
</organism>
<evidence type="ECO:0000313" key="6">
    <source>
        <dbReference type="EMBL" id="NSJ50063.1"/>
    </source>
</evidence>
<reference evidence="5" key="3">
    <citation type="submission" date="2022-01" db="EMBL/GenBank/DDBJ databases">
        <title>Collection of gut derived symbiotic bacterial strains cultured from healthy donors.</title>
        <authorList>
            <person name="Lin H."/>
            <person name="Kohout C."/>
            <person name="Waligurski E."/>
            <person name="Pamer E.G."/>
        </authorList>
    </citation>
    <scope>NUCLEOTIDE SEQUENCE</scope>
    <source>
        <strain evidence="5">DFI.6.55</strain>
    </source>
</reference>
<dbReference type="PANTHER" id="PTHR43537:SF24">
    <property type="entry name" value="GLUCONATE OPERON TRANSCRIPTIONAL REPRESSOR"/>
    <property type="match status" value="1"/>
</dbReference>
<dbReference type="PANTHER" id="PTHR43537">
    <property type="entry name" value="TRANSCRIPTIONAL REGULATOR, GNTR FAMILY"/>
    <property type="match status" value="1"/>
</dbReference>
<comment type="caution">
    <text evidence="5">The sequence shown here is derived from an EMBL/GenBank/DDBJ whole genome shotgun (WGS) entry which is preliminary data.</text>
</comment>
<accession>A0AAW5BRK7</accession>
<feature type="domain" description="HTH gntR-type" evidence="4">
    <location>
        <begin position="5"/>
        <end position="72"/>
    </location>
</feature>
<evidence type="ECO:0000259" key="4">
    <source>
        <dbReference type="PROSITE" id="PS50949"/>
    </source>
</evidence>